<dbReference type="InterPro" id="IPR000357">
    <property type="entry name" value="HEAT"/>
</dbReference>
<dbReference type="SUPFAM" id="SSF48371">
    <property type="entry name" value="ARM repeat"/>
    <property type="match status" value="1"/>
</dbReference>
<dbReference type="Pfam" id="PF02985">
    <property type="entry name" value="HEAT"/>
    <property type="match status" value="1"/>
</dbReference>
<dbReference type="Proteomes" id="UP000789508">
    <property type="component" value="Unassembled WGS sequence"/>
</dbReference>
<feature type="domain" description="DUF4042" evidence="3">
    <location>
        <begin position="62"/>
        <end position="241"/>
    </location>
</feature>
<comment type="caution">
    <text evidence="4">The sequence shown here is derived from an EMBL/GenBank/DDBJ whole genome shotgun (WGS) entry which is preliminary data.</text>
</comment>
<dbReference type="PANTHER" id="PTHR13366">
    <property type="entry name" value="MALARIA ANTIGEN-RELATED"/>
    <property type="match status" value="1"/>
</dbReference>
<dbReference type="InterPro" id="IPR011989">
    <property type="entry name" value="ARM-like"/>
</dbReference>
<gene>
    <name evidence="4" type="ORF">ALEPTO_LOCUS4091</name>
</gene>
<protein>
    <submittedName>
        <fullName evidence="4">4626_t:CDS:1</fullName>
    </submittedName>
</protein>
<dbReference type="InterPro" id="IPR016024">
    <property type="entry name" value="ARM-type_fold"/>
</dbReference>
<evidence type="ECO:0000256" key="1">
    <source>
        <dbReference type="ARBA" id="ARBA00022737"/>
    </source>
</evidence>
<dbReference type="EMBL" id="CAJVPS010000882">
    <property type="protein sequence ID" value="CAG8513418.1"/>
    <property type="molecule type" value="Genomic_DNA"/>
</dbReference>
<feature type="region of interest" description="Disordered" evidence="2">
    <location>
        <begin position="1"/>
        <end position="36"/>
    </location>
</feature>
<dbReference type="OrthoDB" id="422637at2759"/>
<proteinExistence type="predicted"/>
<dbReference type="Gene3D" id="1.25.10.10">
    <property type="entry name" value="Leucine-rich Repeat Variant"/>
    <property type="match status" value="3"/>
</dbReference>
<organism evidence="4 5">
    <name type="scientific">Ambispora leptoticha</name>
    <dbReference type="NCBI Taxonomy" id="144679"/>
    <lineage>
        <taxon>Eukaryota</taxon>
        <taxon>Fungi</taxon>
        <taxon>Fungi incertae sedis</taxon>
        <taxon>Mucoromycota</taxon>
        <taxon>Glomeromycotina</taxon>
        <taxon>Glomeromycetes</taxon>
        <taxon>Archaeosporales</taxon>
        <taxon>Ambisporaceae</taxon>
        <taxon>Ambispora</taxon>
    </lineage>
</organism>
<feature type="compositionally biased region" description="Low complexity" evidence="2">
    <location>
        <begin position="1"/>
        <end position="23"/>
    </location>
</feature>
<name>A0A9N9F6N5_9GLOM</name>
<evidence type="ECO:0000256" key="2">
    <source>
        <dbReference type="SAM" id="MobiDB-lite"/>
    </source>
</evidence>
<evidence type="ECO:0000259" key="3">
    <source>
        <dbReference type="Pfam" id="PF13251"/>
    </source>
</evidence>
<feature type="non-terminal residue" evidence="4">
    <location>
        <position position="1"/>
    </location>
</feature>
<keyword evidence="1" id="KW-0677">Repeat</keyword>
<evidence type="ECO:0000313" key="4">
    <source>
        <dbReference type="EMBL" id="CAG8513418.1"/>
    </source>
</evidence>
<evidence type="ECO:0000313" key="5">
    <source>
        <dbReference type="Proteomes" id="UP000789508"/>
    </source>
</evidence>
<dbReference type="AlphaFoldDB" id="A0A9N9F6N5"/>
<dbReference type="InterPro" id="IPR025283">
    <property type="entry name" value="DUF4042"/>
</dbReference>
<dbReference type="InterPro" id="IPR052107">
    <property type="entry name" value="HEAT6"/>
</dbReference>
<accession>A0A9N9F6N5</accession>
<keyword evidence="5" id="KW-1185">Reference proteome</keyword>
<sequence>RTPRNQTTRSYASTSSTRTSQARNPREKSPYHHRSSIHSWISSDSELSDSDYNQNKRNDDSRVRLNALGCLQSIARTSPKLLYPYWNKFLPDARTLSFSTSPSLFTIISCDPIQTVRVAACSSITTLIDGSKQYLSLADDRELKSSFTPLSVNLGAIVRQLHHELINALRDEQQTIMLLQLLKCCNVLVNNVAYDRLSSGYLSRLFNAVLPLLFFKDTSVRISVFNLISAMIESKSNTDEIAIFLQEPLIEISKSELKISPMTEGNSRMNLLTFLIALINDSQQPSALRIEAWGVLCVCTHLHFLLIRQVKIPFSRWTQLDNLISADLQSEDLNIRAAAMKFLEEYAKAAAAYFNPSDQNNNENERTIDRSKNADTMPVSELLQWWIFTLDYYIQKSASDTCHAIRALTCDCLSHISSSIFSELPTDRAMYSITLLLRMVQDESPNVRASACRALGVFILFPCLSEDTIFATDMALSVIQNISDTTLLVRIRSSWALGNLCDSLVTLSEVRGNQEISSSVLDFLTVDMFNKIVGAALAASVDNDKVRVNAVRALGSLMRISPERYLLKEQTGLVKDVVLSLTKNFDHGSLKARWNACYAAANMLRNQNFPIGSNDWTTTLYDSLSKAVRSSKNFKVRINACLALAMPNSREKFGNVRMFSRIFEVIVVALENADNMTETGFEEYKYQVNLKLQLLETYEHLKKLVTDDDKVYIQPLIERVSNCPAFKNIEILAMKSNQGLS</sequence>
<dbReference type="Pfam" id="PF13251">
    <property type="entry name" value="DUF4042"/>
    <property type="match status" value="1"/>
</dbReference>
<reference evidence="4" key="1">
    <citation type="submission" date="2021-06" db="EMBL/GenBank/DDBJ databases">
        <authorList>
            <person name="Kallberg Y."/>
            <person name="Tangrot J."/>
            <person name="Rosling A."/>
        </authorList>
    </citation>
    <scope>NUCLEOTIDE SEQUENCE</scope>
    <source>
        <strain evidence="4">FL130A</strain>
    </source>
</reference>
<dbReference type="PANTHER" id="PTHR13366:SF0">
    <property type="entry name" value="HEAT REPEAT-CONTAINING PROTEIN 6"/>
    <property type="match status" value="1"/>
</dbReference>